<evidence type="ECO:0000256" key="3">
    <source>
        <dbReference type="ARBA" id="ARBA00023163"/>
    </source>
</evidence>
<keyword evidence="6" id="KW-1185">Reference proteome</keyword>
<dbReference type="GO" id="GO:0000976">
    <property type="term" value="F:transcription cis-regulatory region binding"/>
    <property type="evidence" value="ECO:0007669"/>
    <property type="project" value="TreeGrafter"/>
</dbReference>
<dbReference type="CDD" id="cd01392">
    <property type="entry name" value="HTH_LacI"/>
    <property type="match status" value="1"/>
</dbReference>
<protein>
    <submittedName>
        <fullName evidence="5">DNA-binding transcriptional regulator CytR</fullName>
    </submittedName>
</protein>
<dbReference type="AlphaFoldDB" id="A0A8J3ZC67"/>
<evidence type="ECO:0000313" key="5">
    <source>
        <dbReference type="EMBL" id="GIJ60153.1"/>
    </source>
</evidence>
<keyword evidence="2 5" id="KW-0238">DNA-binding</keyword>
<dbReference type="Proteomes" id="UP000612585">
    <property type="component" value="Unassembled WGS sequence"/>
</dbReference>
<dbReference type="SUPFAM" id="SSF53822">
    <property type="entry name" value="Periplasmic binding protein-like I"/>
    <property type="match status" value="1"/>
</dbReference>
<dbReference type="Gene3D" id="1.10.260.40">
    <property type="entry name" value="lambda repressor-like DNA-binding domains"/>
    <property type="match status" value="1"/>
</dbReference>
<dbReference type="InterPro" id="IPR046335">
    <property type="entry name" value="LacI/GalR-like_sensor"/>
</dbReference>
<dbReference type="PANTHER" id="PTHR30146:SF109">
    <property type="entry name" value="HTH-TYPE TRANSCRIPTIONAL REGULATOR GALS"/>
    <property type="match status" value="1"/>
</dbReference>
<dbReference type="Pfam" id="PF13377">
    <property type="entry name" value="Peripla_BP_3"/>
    <property type="match status" value="1"/>
</dbReference>
<sequence>MADVAALAGVSKATVSRVLSGAPGVSDETRTRIKALVKELSYVVSPDASRLSRRANGRIAVVMPHTTSWFFGAVLAGILPVLRDAGLDALVYQVADGREFFADLPAQRQVDAVIVVAFPVTGFERRQLDLLGVPVVVAGGALLDHPNVRIDDVAAARQAVTHLIRSGHDRIAMINAAVTPERPYSPPTDRLQGYRTALAGAGLPADPDLVVELPWSGTMGAHAMDRLLSLERPPTAVFGFSDEVAVGALRSLRRAGIPVPRAVSVVGIDDHPIAELCDLTTVRQPAEEQGTEAARLALSLLGGGDPPQNPHVTLPTHLVIRATTGPLDP</sequence>
<reference evidence="5" key="1">
    <citation type="submission" date="2021-01" db="EMBL/GenBank/DDBJ databases">
        <title>Whole genome shotgun sequence of Virgisporangium aurantiacum NBRC 16421.</title>
        <authorList>
            <person name="Komaki H."/>
            <person name="Tamura T."/>
        </authorList>
    </citation>
    <scope>NUCLEOTIDE SEQUENCE</scope>
    <source>
        <strain evidence="5">NBRC 16421</strain>
    </source>
</reference>
<accession>A0A8J3ZC67</accession>
<dbReference type="Gene3D" id="3.40.50.2300">
    <property type="match status" value="2"/>
</dbReference>
<proteinExistence type="predicted"/>
<keyword evidence="1" id="KW-0805">Transcription regulation</keyword>
<dbReference type="GO" id="GO:0003700">
    <property type="term" value="F:DNA-binding transcription factor activity"/>
    <property type="evidence" value="ECO:0007669"/>
    <property type="project" value="TreeGrafter"/>
</dbReference>
<dbReference type="PROSITE" id="PS50932">
    <property type="entry name" value="HTH_LACI_2"/>
    <property type="match status" value="1"/>
</dbReference>
<keyword evidence="3" id="KW-0804">Transcription</keyword>
<dbReference type="SUPFAM" id="SSF47413">
    <property type="entry name" value="lambda repressor-like DNA-binding domains"/>
    <property type="match status" value="1"/>
</dbReference>
<organism evidence="5 6">
    <name type="scientific">Virgisporangium aurantiacum</name>
    <dbReference type="NCBI Taxonomy" id="175570"/>
    <lineage>
        <taxon>Bacteria</taxon>
        <taxon>Bacillati</taxon>
        <taxon>Actinomycetota</taxon>
        <taxon>Actinomycetes</taxon>
        <taxon>Micromonosporales</taxon>
        <taxon>Micromonosporaceae</taxon>
        <taxon>Virgisporangium</taxon>
    </lineage>
</organism>
<dbReference type="CDD" id="cd06267">
    <property type="entry name" value="PBP1_LacI_sugar_binding-like"/>
    <property type="match status" value="1"/>
</dbReference>
<evidence type="ECO:0000313" key="6">
    <source>
        <dbReference type="Proteomes" id="UP000612585"/>
    </source>
</evidence>
<gene>
    <name evidence="5" type="ORF">Vau01_076690</name>
</gene>
<dbReference type="InterPro" id="IPR010982">
    <property type="entry name" value="Lambda_DNA-bd_dom_sf"/>
</dbReference>
<dbReference type="PANTHER" id="PTHR30146">
    <property type="entry name" value="LACI-RELATED TRANSCRIPTIONAL REPRESSOR"/>
    <property type="match status" value="1"/>
</dbReference>
<feature type="domain" description="HTH lacI-type" evidence="4">
    <location>
        <begin position="1"/>
        <end position="53"/>
    </location>
</feature>
<dbReference type="EMBL" id="BOPG01000050">
    <property type="protein sequence ID" value="GIJ60153.1"/>
    <property type="molecule type" value="Genomic_DNA"/>
</dbReference>
<dbReference type="Pfam" id="PF00356">
    <property type="entry name" value="LacI"/>
    <property type="match status" value="1"/>
</dbReference>
<dbReference type="SMART" id="SM00354">
    <property type="entry name" value="HTH_LACI"/>
    <property type="match status" value="1"/>
</dbReference>
<dbReference type="PROSITE" id="PS00356">
    <property type="entry name" value="HTH_LACI_1"/>
    <property type="match status" value="1"/>
</dbReference>
<evidence type="ECO:0000259" key="4">
    <source>
        <dbReference type="PROSITE" id="PS50932"/>
    </source>
</evidence>
<evidence type="ECO:0000256" key="2">
    <source>
        <dbReference type="ARBA" id="ARBA00023125"/>
    </source>
</evidence>
<evidence type="ECO:0000256" key="1">
    <source>
        <dbReference type="ARBA" id="ARBA00023015"/>
    </source>
</evidence>
<dbReference type="InterPro" id="IPR028082">
    <property type="entry name" value="Peripla_BP_I"/>
</dbReference>
<dbReference type="InterPro" id="IPR000843">
    <property type="entry name" value="HTH_LacI"/>
</dbReference>
<name>A0A8J3ZC67_9ACTN</name>
<comment type="caution">
    <text evidence="5">The sequence shown here is derived from an EMBL/GenBank/DDBJ whole genome shotgun (WGS) entry which is preliminary data.</text>
</comment>